<keyword evidence="1" id="KW-1133">Transmembrane helix</keyword>
<dbReference type="AlphaFoldDB" id="A0AAV4QYQ1"/>
<comment type="caution">
    <text evidence="2">The sequence shown here is derived from an EMBL/GenBank/DDBJ whole genome shotgun (WGS) entry which is preliminary data.</text>
</comment>
<keyword evidence="1" id="KW-0472">Membrane</keyword>
<name>A0AAV4QYQ1_CAEEX</name>
<protein>
    <submittedName>
        <fullName evidence="2">Uncharacterized protein</fullName>
    </submittedName>
</protein>
<sequence length="70" mass="8173">MGMYKEYVIIPYENGMYKEYVIIPYEKCRMKGSWSMVNVCSSVVIVVVSSWLADIVPSLAKILLFYCWFS</sequence>
<organism evidence="2 3">
    <name type="scientific">Caerostris extrusa</name>
    <name type="common">Bark spider</name>
    <name type="synonym">Caerostris bankana</name>
    <dbReference type="NCBI Taxonomy" id="172846"/>
    <lineage>
        <taxon>Eukaryota</taxon>
        <taxon>Metazoa</taxon>
        <taxon>Ecdysozoa</taxon>
        <taxon>Arthropoda</taxon>
        <taxon>Chelicerata</taxon>
        <taxon>Arachnida</taxon>
        <taxon>Araneae</taxon>
        <taxon>Araneomorphae</taxon>
        <taxon>Entelegynae</taxon>
        <taxon>Araneoidea</taxon>
        <taxon>Araneidae</taxon>
        <taxon>Caerostris</taxon>
    </lineage>
</organism>
<evidence type="ECO:0000256" key="1">
    <source>
        <dbReference type="SAM" id="Phobius"/>
    </source>
</evidence>
<keyword evidence="3" id="KW-1185">Reference proteome</keyword>
<keyword evidence="1" id="KW-0812">Transmembrane</keyword>
<evidence type="ECO:0000313" key="3">
    <source>
        <dbReference type="Proteomes" id="UP001054945"/>
    </source>
</evidence>
<feature type="transmembrane region" description="Helical" evidence="1">
    <location>
        <begin position="34"/>
        <end position="53"/>
    </location>
</feature>
<accession>A0AAV4QYQ1</accession>
<evidence type="ECO:0000313" key="2">
    <source>
        <dbReference type="EMBL" id="GIY13934.1"/>
    </source>
</evidence>
<gene>
    <name evidence="2" type="ORF">CEXT_637311</name>
</gene>
<reference evidence="2 3" key="1">
    <citation type="submission" date="2021-06" db="EMBL/GenBank/DDBJ databases">
        <title>Caerostris extrusa draft genome.</title>
        <authorList>
            <person name="Kono N."/>
            <person name="Arakawa K."/>
        </authorList>
    </citation>
    <scope>NUCLEOTIDE SEQUENCE [LARGE SCALE GENOMIC DNA]</scope>
</reference>
<proteinExistence type="predicted"/>
<dbReference type="Proteomes" id="UP001054945">
    <property type="component" value="Unassembled WGS sequence"/>
</dbReference>
<dbReference type="EMBL" id="BPLR01007019">
    <property type="protein sequence ID" value="GIY13934.1"/>
    <property type="molecule type" value="Genomic_DNA"/>
</dbReference>